<evidence type="ECO:0000313" key="3">
    <source>
        <dbReference type="Proteomes" id="UP000317238"/>
    </source>
</evidence>
<dbReference type="AlphaFoldDB" id="A0A5C5Y436"/>
<evidence type="ECO:0000256" key="1">
    <source>
        <dbReference type="SAM" id="Coils"/>
    </source>
</evidence>
<organism evidence="2 3">
    <name type="scientific">Crateriforma conspicua</name>
    <dbReference type="NCBI Taxonomy" id="2527996"/>
    <lineage>
        <taxon>Bacteria</taxon>
        <taxon>Pseudomonadati</taxon>
        <taxon>Planctomycetota</taxon>
        <taxon>Planctomycetia</taxon>
        <taxon>Planctomycetales</taxon>
        <taxon>Planctomycetaceae</taxon>
        <taxon>Crateriforma</taxon>
    </lineage>
</organism>
<comment type="caution">
    <text evidence="2">The sequence shown here is derived from an EMBL/GenBank/DDBJ whole genome shotgun (WGS) entry which is preliminary data.</text>
</comment>
<dbReference type="EMBL" id="SJPL01000001">
    <property type="protein sequence ID" value="TWT70536.1"/>
    <property type="molecule type" value="Genomic_DNA"/>
</dbReference>
<dbReference type="Proteomes" id="UP000317238">
    <property type="component" value="Unassembled WGS sequence"/>
</dbReference>
<gene>
    <name evidence="2" type="ORF">Pan14r_28430</name>
</gene>
<reference evidence="2 3" key="1">
    <citation type="submission" date="2019-02" db="EMBL/GenBank/DDBJ databases">
        <title>Deep-cultivation of Planctomycetes and their phenomic and genomic characterization uncovers novel biology.</title>
        <authorList>
            <person name="Wiegand S."/>
            <person name="Jogler M."/>
            <person name="Boedeker C."/>
            <person name="Pinto D."/>
            <person name="Vollmers J."/>
            <person name="Rivas-Marin E."/>
            <person name="Kohn T."/>
            <person name="Peeters S.H."/>
            <person name="Heuer A."/>
            <person name="Rast P."/>
            <person name="Oberbeckmann S."/>
            <person name="Bunk B."/>
            <person name="Jeske O."/>
            <person name="Meyerdierks A."/>
            <person name="Storesund J.E."/>
            <person name="Kallscheuer N."/>
            <person name="Luecker S."/>
            <person name="Lage O.M."/>
            <person name="Pohl T."/>
            <person name="Merkel B.J."/>
            <person name="Hornburger P."/>
            <person name="Mueller R.-W."/>
            <person name="Bruemmer F."/>
            <person name="Labrenz M."/>
            <person name="Spormann A.M."/>
            <person name="Op Den Camp H."/>
            <person name="Overmann J."/>
            <person name="Amann R."/>
            <person name="Jetten M.S.M."/>
            <person name="Mascher T."/>
            <person name="Medema M.H."/>
            <person name="Devos D.P."/>
            <person name="Kaster A.-K."/>
            <person name="Ovreas L."/>
            <person name="Rohde M."/>
            <person name="Galperin M.Y."/>
            <person name="Jogler C."/>
        </authorList>
    </citation>
    <scope>NUCLEOTIDE SEQUENCE [LARGE SCALE GENOMIC DNA]</scope>
    <source>
        <strain evidence="2 3">Pan14r</strain>
    </source>
</reference>
<name>A0A5C5Y436_9PLAN</name>
<accession>A0A5C5Y436</accession>
<sequence>MVRLTLLTFLVLASTGAICGQGIGSSYPRSPTLSPYLDLLRNDGGVLPNYQQFVRPKIQLRAQIERQNYEIQRQRRAIRSLDRRVSTPQAPGNLTTGVRASFLRYSTFYPSLNP</sequence>
<evidence type="ECO:0000313" key="2">
    <source>
        <dbReference type="EMBL" id="TWT70536.1"/>
    </source>
</evidence>
<proteinExistence type="predicted"/>
<protein>
    <submittedName>
        <fullName evidence="2">Uncharacterized protein</fullName>
    </submittedName>
</protein>
<keyword evidence="1" id="KW-0175">Coiled coil</keyword>
<keyword evidence="3" id="KW-1185">Reference proteome</keyword>
<feature type="coiled-coil region" evidence="1">
    <location>
        <begin position="57"/>
        <end position="84"/>
    </location>
</feature>